<evidence type="ECO:0000256" key="10">
    <source>
        <dbReference type="ARBA" id="ARBA00047899"/>
    </source>
</evidence>
<dbReference type="InterPro" id="IPR011009">
    <property type="entry name" value="Kinase-like_dom_sf"/>
</dbReference>
<dbReference type="EMBL" id="BAAAOF010000008">
    <property type="protein sequence ID" value="GAA1937947.1"/>
    <property type="molecule type" value="Genomic_DNA"/>
</dbReference>
<keyword evidence="5" id="KW-0479">Metal-binding</keyword>
<evidence type="ECO:0000313" key="14">
    <source>
        <dbReference type="EMBL" id="GAA1937947.1"/>
    </source>
</evidence>
<keyword evidence="15" id="KW-1185">Reference proteome</keyword>
<evidence type="ECO:0000256" key="3">
    <source>
        <dbReference type="ARBA" id="ARBA00022527"/>
    </source>
</evidence>
<feature type="domain" description="RIO kinase" evidence="13">
    <location>
        <begin position="52"/>
        <end position="276"/>
    </location>
</feature>
<keyword evidence="9" id="KW-0460">Magnesium</keyword>
<dbReference type="InterPro" id="IPR051272">
    <property type="entry name" value="RIO-type_Ser/Thr_kinase"/>
</dbReference>
<feature type="compositionally biased region" description="Polar residues" evidence="12">
    <location>
        <begin position="28"/>
        <end position="37"/>
    </location>
</feature>
<dbReference type="Proteomes" id="UP001501343">
    <property type="component" value="Unassembled WGS sequence"/>
</dbReference>
<evidence type="ECO:0000256" key="8">
    <source>
        <dbReference type="ARBA" id="ARBA00022840"/>
    </source>
</evidence>
<gene>
    <name evidence="14" type="ORF">GCM10009775_32560</name>
</gene>
<dbReference type="Pfam" id="PF01163">
    <property type="entry name" value="RIO1"/>
    <property type="match status" value="1"/>
</dbReference>
<evidence type="ECO:0000256" key="5">
    <source>
        <dbReference type="ARBA" id="ARBA00022723"/>
    </source>
</evidence>
<accession>A0ABN2PYL0</accession>
<keyword evidence="6" id="KW-0547">Nucleotide-binding</keyword>
<dbReference type="PANTHER" id="PTHR45723">
    <property type="entry name" value="SERINE/THREONINE-PROTEIN KINASE RIO1"/>
    <property type="match status" value="1"/>
</dbReference>
<keyword evidence="8" id="KW-0067">ATP-binding</keyword>
<evidence type="ECO:0000256" key="1">
    <source>
        <dbReference type="ARBA" id="ARBA00009196"/>
    </source>
</evidence>
<evidence type="ECO:0000256" key="9">
    <source>
        <dbReference type="ARBA" id="ARBA00022842"/>
    </source>
</evidence>
<dbReference type="Gene3D" id="1.10.510.10">
    <property type="entry name" value="Transferase(Phosphotransferase) domain 1"/>
    <property type="match status" value="1"/>
</dbReference>
<evidence type="ECO:0000256" key="2">
    <source>
        <dbReference type="ARBA" id="ARBA00012513"/>
    </source>
</evidence>
<reference evidence="14 15" key="1">
    <citation type="journal article" date="2019" name="Int. J. Syst. Evol. Microbiol.">
        <title>The Global Catalogue of Microorganisms (GCM) 10K type strain sequencing project: providing services to taxonomists for standard genome sequencing and annotation.</title>
        <authorList>
            <consortium name="The Broad Institute Genomics Platform"/>
            <consortium name="The Broad Institute Genome Sequencing Center for Infectious Disease"/>
            <person name="Wu L."/>
            <person name="Ma J."/>
        </authorList>
    </citation>
    <scope>NUCLEOTIDE SEQUENCE [LARGE SCALE GENOMIC DNA]</scope>
    <source>
        <strain evidence="14 15">JCM 14900</strain>
    </source>
</reference>
<evidence type="ECO:0000259" key="13">
    <source>
        <dbReference type="SMART" id="SM00090"/>
    </source>
</evidence>
<evidence type="ECO:0000256" key="11">
    <source>
        <dbReference type="ARBA" id="ARBA00048679"/>
    </source>
</evidence>
<dbReference type="SMART" id="SM00090">
    <property type="entry name" value="RIO"/>
    <property type="match status" value="1"/>
</dbReference>
<dbReference type="Gene3D" id="3.30.200.20">
    <property type="entry name" value="Phosphorylase Kinase, domain 1"/>
    <property type="match status" value="1"/>
</dbReference>
<feature type="region of interest" description="Disordered" evidence="12">
    <location>
        <begin position="17"/>
        <end position="40"/>
    </location>
</feature>
<protein>
    <recommendedName>
        <fullName evidence="2">non-specific serine/threonine protein kinase</fullName>
        <ecNumber evidence="2">2.7.11.1</ecNumber>
    </recommendedName>
</protein>
<comment type="similarity">
    <text evidence="1">Belongs to the protein kinase superfamily. RIO-type Ser/Thr kinase family.</text>
</comment>
<dbReference type="InterPro" id="IPR000687">
    <property type="entry name" value="RIO_kinase"/>
</dbReference>
<sequence>MNERRPSQAFEDYFGLLEMPDEPGPDQRWSTWPSSAPTERGPLPHPDWLVTESAAWDTELGIVKTGKEADVFLIERAVPGEPGVLLAAKRYRGTDHSDFHRSGRYEEGRRMESSRDSRAVQKKSAYGRSVAAAHWALAEFDALTRAWHAGVPVPYPVQITGTEVLMEFLGEGRTAAPRLAQTRLRGAALEGPFAQVRDILLSFARGGFAHGDLSAYNLLLHGDRVIVIDLPQVVDLSFNPAGADFLYRDVVNVCTWFARRGFDADAEKVFADALAEMW</sequence>
<comment type="catalytic activity">
    <reaction evidence="10">
        <text>L-threonyl-[protein] + ATP = O-phospho-L-threonyl-[protein] + ADP + H(+)</text>
        <dbReference type="Rhea" id="RHEA:46608"/>
        <dbReference type="Rhea" id="RHEA-COMP:11060"/>
        <dbReference type="Rhea" id="RHEA-COMP:11605"/>
        <dbReference type="ChEBI" id="CHEBI:15378"/>
        <dbReference type="ChEBI" id="CHEBI:30013"/>
        <dbReference type="ChEBI" id="CHEBI:30616"/>
        <dbReference type="ChEBI" id="CHEBI:61977"/>
        <dbReference type="ChEBI" id="CHEBI:456216"/>
        <dbReference type="EC" id="2.7.11.1"/>
    </reaction>
</comment>
<name>A0ABN2PYL0_9MICO</name>
<evidence type="ECO:0000256" key="12">
    <source>
        <dbReference type="SAM" id="MobiDB-lite"/>
    </source>
</evidence>
<evidence type="ECO:0000256" key="6">
    <source>
        <dbReference type="ARBA" id="ARBA00022741"/>
    </source>
</evidence>
<proteinExistence type="inferred from homology"/>
<keyword evidence="7" id="KW-0418">Kinase</keyword>
<comment type="caution">
    <text evidence="14">The sequence shown here is derived from an EMBL/GenBank/DDBJ whole genome shotgun (WGS) entry which is preliminary data.</text>
</comment>
<keyword evidence="3" id="KW-0723">Serine/threonine-protein kinase</keyword>
<evidence type="ECO:0000256" key="7">
    <source>
        <dbReference type="ARBA" id="ARBA00022777"/>
    </source>
</evidence>
<feature type="region of interest" description="Disordered" evidence="12">
    <location>
        <begin position="98"/>
        <end position="119"/>
    </location>
</feature>
<comment type="catalytic activity">
    <reaction evidence="11">
        <text>L-seryl-[protein] + ATP = O-phospho-L-seryl-[protein] + ADP + H(+)</text>
        <dbReference type="Rhea" id="RHEA:17989"/>
        <dbReference type="Rhea" id="RHEA-COMP:9863"/>
        <dbReference type="Rhea" id="RHEA-COMP:11604"/>
        <dbReference type="ChEBI" id="CHEBI:15378"/>
        <dbReference type="ChEBI" id="CHEBI:29999"/>
        <dbReference type="ChEBI" id="CHEBI:30616"/>
        <dbReference type="ChEBI" id="CHEBI:83421"/>
        <dbReference type="ChEBI" id="CHEBI:456216"/>
        <dbReference type="EC" id="2.7.11.1"/>
    </reaction>
</comment>
<dbReference type="SUPFAM" id="SSF56112">
    <property type="entry name" value="Protein kinase-like (PK-like)"/>
    <property type="match status" value="1"/>
</dbReference>
<dbReference type="RefSeq" id="WP_248152035.1">
    <property type="nucleotide sequence ID" value="NZ_BAAAOF010000008.1"/>
</dbReference>
<dbReference type="InterPro" id="IPR018934">
    <property type="entry name" value="RIO_dom"/>
</dbReference>
<keyword evidence="4" id="KW-0808">Transferase</keyword>
<dbReference type="EC" id="2.7.11.1" evidence="2"/>
<evidence type="ECO:0000256" key="4">
    <source>
        <dbReference type="ARBA" id="ARBA00022679"/>
    </source>
</evidence>
<evidence type="ECO:0000313" key="15">
    <source>
        <dbReference type="Proteomes" id="UP001501343"/>
    </source>
</evidence>
<organism evidence="14 15">
    <name type="scientific">Microbacterium aoyamense</name>
    <dbReference type="NCBI Taxonomy" id="344166"/>
    <lineage>
        <taxon>Bacteria</taxon>
        <taxon>Bacillati</taxon>
        <taxon>Actinomycetota</taxon>
        <taxon>Actinomycetes</taxon>
        <taxon>Micrococcales</taxon>
        <taxon>Microbacteriaceae</taxon>
        <taxon>Microbacterium</taxon>
    </lineage>
</organism>